<dbReference type="WBParaSite" id="jg26682">
    <property type="protein sequence ID" value="jg26682"/>
    <property type="gene ID" value="jg26682"/>
</dbReference>
<accession>A0A915E4Q3</accession>
<organism evidence="2 3">
    <name type="scientific">Ditylenchus dipsaci</name>
    <dbReference type="NCBI Taxonomy" id="166011"/>
    <lineage>
        <taxon>Eukaryota</taxon>
        <taxon>Metazoa</taxon>
        <taxon>Ecdysozoa</taxon>
        <taxon>Nematoda</taxon>
        <taxon>Chromadorea</taxon>
        <taxon>Rhabditida</taxon>
        <taxon>Tylenchina</taxon>
        <taxon>Tylenchomorpha</taxon>
        <taxon>Sphaerularioidea</taxon>
        <taxon>Anguinidae</taxon>
        <taxon>Anguininae</taxon>
        <taxon>Ditylenchus</taxon>
    </lineage>
</organism>
<evidence type="ECO:0000313" key="2">
    <source>
        <dbReference type="Proteomes" id="UP000887574"/>
    </source>
</evidence>
<reference evidence="3" key="1">
    <citation type="submission" date="2022-11" db="UniProtKB">
        <authorList>
            <consortium name="WormBaseParasite"/>
        </authorList>
    </citation>
    <scope>IDENTIFICATION</scope>
</reference>
<evidence type="ECO:0000256" key="1">
    <source>
        <dbReference type="SAM" id="MobiDB-lite"/>
    </source>
</evidence>
<protein>
    <submittedName>
        <fullName evidence="3">Uncharacterized protein</fullName>
    </submittedName>
</protein>
<keyword evidence="2" id="KW-1185">Reference proteome</keyword>
<feature type="compositionally biased region" description="Basic and acidic residues" evidence="1">
    <location>
        <begin position="75"/>
        <end position="84"/>
    </location>
</feature>
<proteinExistence type="predicted"/>
<sequence length="166" mass="19003">MEIIDRLTEENMELRRILGEYEKNTKRSYAFGQHFQDSQAKNSRKQANQYRDALSALFNQRRSRSAVAARSTSDQGRRKADKKEISATHAYYSEHSNNAKPSTKKALAFRSAKSLDEERSVMELRIDRRLELPSMYRNMSSDTSGSSANQKAEVIVINNEGVQSSF</sequence>
<feature type="region of interest" description="Disordered" evidence="1">
    <location>
        <begin position="61"/>
        <end position="84"/>
    </location>
</feature>
<evidence type="ECO:0000313" key="3">
    <source>
        <dbReference type="WBParaSite" id="jg26682"/>
    </source>
</evidence>
<dbReference type="AlphaFoldDB" id="A0A915E4Q3"/>
<name>A0A915E4Q3_9BILA</name>
<dbReference type="Proteomes" id="UP000887574">
    <property type="component" value="Unplaced"/>
</dbReference>